<dbReference type="OrthoDB" id="1909634at2759"/>
<keyword evidence="5" id="KW-1185">Reference proteome</keyword>
<dbReference type="Gramene" id="OE9A062180T3">
    <property type="protein sequence ID" value="OE9A062180C3"/>
    <property type="gene ID" value="OE9A062180"/>
</dbReference>
<evidence type="ECO:0000256" key="1">
    <source>
        <dbReference type="SAM" id="MobiDB-lite"/>
    </source>
</evidence>
<feature type="domain" description="DUF7913" evidence="2">
    <location>
        <begin position="13"/>
        <end position="126"/>
    </location>
</feature>
<dbReference type="Gramene" id="OE9A062180T1">
    <property type="protein sequence ID" value="OE9A062180C1"/>
    <property type="gene ID" value="OE9A062180"/>
</dbReference>
<evidence type="ECO:0000259" key="2">
    <source>
        <dbReference type="Pfam" id="PF25500"/>
    </source>
</evidence>
<evidence type="ECO:0000313" key="5">
    <source>
        <dbReference type="Proteomes" id="UP000594638"/>
    </source>
</evidence>
<dbReference type="AlphaFoldDB" id="A0A8S0UWR7"/>
<feature type="region of interest" description="Disordered" evidence="1">
    <location>
        <begin position="424"/>
        <end position="443"/>
    </location>
</feature>
<organism evidence="4 5">
    <name type="scientific">Olea europaea subsp. europaea</name>
    <dbReference type="NCBI Taxonomy" id="158383"/>
    <lineage>
        <taxon>Eukaryota</taxon>
        <taxon>Viridiplantae</taxon>
        <taxon>Streptophyta</taxon>
        <taxon>Embryophyta</taxon>
        <taxon>Tracheophyta</taxon>
        <taxon>Spermatophyta</taxon>
        <taxon>Magnoliopsida</taxon>
        <taxon>eudicotyledons</taxon>
        <taxon>Gunneridae</taxon>
        <taxon>Pentapetalae</taxon>
        <taxon>asterids</taxon>
        <taxon>lamiids</taxon>
        <taxon>Lamiales</taxon>
        <taxon>Oleaceae</taxon>
        <taxon>Oleeae</taxon>
        <taxon>Olea</taxon>
    </lineage>
</organism>
<dbReference type="PANTHER" id="PTHR33913:SF1">
    <property type="entry name" value="DRBM DOMAIN-CONTAINING PROTEIN"/>
    <property type="match status" value="1"/>
</dbReference>
<protein>
    <recommendedName>
        <fullName evidence="6">DRBM domain-containing protein</fullName>
    </recommendedName>
</protein>
<dbReference type="EMBL" id="CACTIH010009068">
    <property type="protein sequence ID" value="CAA3022381.1"/>
    <property type="molecule type" value="Genomic_DNA"/>
</dbReference>
<dbReference type="Pfam" id="PF25500">
    <property type="entry name" value="DUF7913"/>
    <property type="match status" value="1"/>
</dbReference>
<evidence type="ECO:0000259" key="3">
    <source>
        <dbReference type="Pfam" id="PF25502"/>
    </source>
</evidence>
<comment type="caution">
    <text evidence="4">The sequence shown here is derived from an EMBL/GenBank/DDBJ whole genome shotgun (WGS) entry which is preliminary data.</text>
</comment>
<name>A0A8S0UWR7_OLEEU</name>
<feature type="domain" description="DUF7915" evidence="3">
    <location>
        <begin position="162"/>
        <end position="308"/>
    </location>
</feature>
<feature type="compositionally biased region" description="Polar residues" evidence="1">
    <location>
        <begin position="374"/>
        <end position="389"/>
    </location>
</feature>
<evidence type="ECO:0008006" key="6">
    <source>
        <dbReference type="Google" id="ProtNLM"/>
    </source>
</evidence>
<gene>
    <name evidence="4" type="ORF">OLEA9_A062180</name>
</gene>
<dbReference type="Gramene" id="OE9A062180T4">
    <property type="protein sequence ID" value="OE9A062180C4"/>
    <property type="gene ID" value="OE9A062180"/>
</dbReference>
<reference evidence="4 5" key="1">
    <citation type="submission" date="2019-12" db="EMBL/GenBank/DDBJ databases">
        <authorList>
            <person name="Alioto T."/>
            <person name="Alioto T."/>
            <person name="Gomez Garrido J."/>
        </authorList>
    </citation>
    <scope>NUCLEOTIDE SEQUENCE [LARGE SCALE GENOMIC DNA]</scope>
</reference>
<evidence type="ECO:0000313" key="4">
    <source>
        <dbReference type="EMBL" id="CAA3022381.1"/>
    </source>
</evidence>
<feature type="region of interest" description="Disordered" evidence="1">
    <location>
        <begin position="360"/>
        <end position="416"/>
    </location>
</feature>
<dbReference type="Pfam" id="PF25502">
    <property type="entry name" value="DUF7915"/>
    <property type="match status" value="1"/>
</dbReference>
<accession>A0A8S0UWR7</accession>
<sequence>MALGSEAAEERYEVCPTEDLVRALIENLVDPSLPSRVSKNDPPDLSVQQAVAKQMHAVVLLCNYYHRKQQPKTEFLDFLAFCKLSVVLRHTMIAFVNQGESSDLKYELSVTDKAIRDACNISMALDASKDVPNMEGWPISKVAVLLIDSKKENCLLQFGSVTQGVWSLIEKEIGESNINSEISAKGKVGNKRKRNSRTTDEKNDDGNGFLQLAFDAVKDVTGINSSDLVVLETHILYSLSKEKAAARFYMMQCTQSISEDKRIPVEDVVRSLQGPFVEKICSSWTITPAVEYYHMHPYAGVISQWFLRKCSSMSSLDGGNSQSTEEVTESRLLNLPELKNMNKDLDRVDSIQCQIKDNSFGNLANENSDRNNYRHSSSGKEASPTNISQEPGKDDNGTDECKEINENHDSSKEADNIDDVLNQNVGKEWPKGSPPYPTGEPQKIDMDAFPKTHLSNEDARKNPISKIKVYHKKKNSSSMLIDACAPIDSVEMEVEMVDSLKSNGTQDKDDKVSGETCCVSISSNQNGTPLANAELVHLESNKKCIEEVQSTPASEALQNCLTLLYKRRQEVYSQICRKEDELALYEGNIGRIRDGSEVGLALQCIKSITNDPNSISSKSENQAEDQAFQPGEDHPEFQLKWQTRLSGNSGSSSFQDLESICIKNNWRLPRYFLEPLEGKFTAEVVLKGKDFKFSSTGDLKTNPLEARESAAARLVGKLQNLGM</sequence>
<dbReference type="PANTHER" id="PTHR33913">
    <property type="entry name" value="ALEURONE LAYER MORPHOGENESIS PROTEIN"/>
    <property type="match status" value="1"/>
</dbReference>
<dbReference type="InterPro" id="IPR057237">
    <property type="entry name" value="DUF7915"/>
</dbReference>
<proteinExistence type="predicted"/>
<dbReference type="Proteomes" id="UP000594638">
    <property type="component" value="Unassembled WGS sequence"/>
</dbReference>
<dbReference type="InterPro" id="IPR057235">
    <property type="entry name" value="DUF7913"/>
</dbReference>
<feature type="compositionally biased region" description="Basic and acidic residues" evidence="1">
    <location>
        <begin position="391"/>
        <end position="415"/>
    </location>
</feature>